<evidence type="ECO:0000256" key="3">
    <source>
        <dbReference type="ARBA" id="ARBA00023125"/>
    </source>
</evidence>
<dbReference type="InterPro" id="IPR000843">
    <property type="entry name" value="HTH_LacI"/>
</dbReference>
<dbReference type="CDD" id="cd01392">
    <property type="entry name" value="HTH_LacI"/>
    <property type="match status" value="1"/>
</dbReference>
<sequence>MAKKKIVMQDIADRLNLSKNSVSQALSGKDGVSEETRRKIIQTAIEMGYRYTPKKSSENKNKQVRTIGLIASEFAFSMKNFFGEIYLAIEREAQRHGISLRIQSITPEARDQLVLPAFIEHQDVDGLLILSHISTEYVNHVLAKGIPTVLIDHHHPLIEADAVLTNNRFGAYTAVRHLLELGHRSIGILGNIDASPSYQERWEGYLLAMREHGIEPPQAHMLVHVTEEGGKIEEALRSVTEKPSAWFCMNDGFAFFACSVLRNMGCAIPNDVSVCGFDNSDFSQIGVPKITTMNIDLDLFAKEAFAQLLRRIERPDDACREILLPTRLVKRESTGAYVGQS</sequence>
<evidence type="ECO:0000259" key="5">
    <source>
        <dbReference type="PROSITE" id="PS50932"/>
    </source>
</evidence>
<accession>A0ABM8V4C2</accession>
<keyword evidence="1" id="KW-0678">Repressor</keyword>
<dbReference type="PANTHER" id="PTHR30146:SF148">
    <property type="entry name" value="HTH-TYPE TRANSCRIPTIONAL REPRESSOR PURR-RELATED"/>
    <property type="match status" value="1"/>
</dbReference>
<dbReference type="CDD" id="cd19974">
    <property type="entry name" value="PBP1_LacI-like"/>
    <property type="match status" value="1"/>
</dbReference>
<dbReference type="PROSITE" id="PS50932">
    <property type="entry name" value="HTH_LACI_2"/>
    <property type="match status" value="1"/>
</dbReference>
<reference evidence="6 7" key="1">
    <citation type="submission" date="2021-04" db="EMBL/GenBank/DDBJ databases">
        <authorList>
            <person name="Rakotoarivonina H."/>
        </authorList>
    </citation>
    <scope>NUCLEOTIDE SEQUENCE [LARGE SCALE GENOMIC DNA]</scope>
    <source>
        <strain evidence="6 7">XE</strain>
    </source>
</reference>
<dbReference type="RefSeq" id="WP_213484518.1">
    <property type="nucleotide sequence ID" value="NZ_CAJRAY010000043.1"/>
</dbReference>
<feature type="domain" description="HTH lacI-type" evidence="5">
    <location>
        <begin position="6"/>
        <end position="60"/>
    </location>
</feature>
<dbReference type="SMART" id="SM00354">
    <property type="entry name" value="HTH_LACI"/>
    <property type="match status" value="1"/>
</dbReference>
<evidence type="ECO:0000313" key="7">
    <source>
        <dbReference type="Proteomes" id="UP000681526"/>
    </source>
</evidence>
<dbReference type="Proteomes" id="UP000681526">
    <property type="component" value="Unassembled WGS sequence"/>
</dbReference>
<name>A0ABM8V4C2_THEXY</name>
<evidence type="ECO:0000256" key="4">
    <source>
        <dbReference type="ARBA" id="ARBA00023163"/>
    </source>
</evidence>
<comment type="caution">
    <text evidence="6">The sequence shown here is derived from an EMBL/GenBank/DDBJ whole genome shotgun (WGS) entry which is preliminary data.</text>
</comment>
<keyword evidence="4" id="KW-0804">Transcription</keyword>
<dbReference type="Pfam" id="PF00356">
    <property type="entry name" value="LacI"/>
    <property type="match status" value="1"/>
</dbReference>
<dbReference type="PANTHER" id="PTHR30146">
    <property type="entry name" value="LACI-RELATED TRANSCRIPTIONAL REPRESSOR"/>
    <property type="match status" value="1"/>
</dbReference>
<dbReference type="SUPFAM" id="SSF47413">
    <property type="entry name" value="lambda repressor-like DNA-binding domains"/>
    <property type="match status" value="1"/>
</dbReference>
<evidence type="ECO:0000256" key="1">
    <source>
        <dbReference type="ARBA" id="ARBA00022491"/>
    </source>
</evidence>
<dbReference type="InterPro" id="IPR010982">
    <property type="entry name" value="Lambda_DNA-bd_dom_sf"/>
</dbReference>
<organism evidence="6 7">
    <name type="scientific">Thermobacillus xylanilyticus</name>
    <dbReference type="NCBI Taxonomy" id="76633"/>
    <lineage>
        <taxon>Bacteria</taxon>
        <taxon>Bacillati</taxon>
        <taxon>Bacillota</taxon>
        <taxon>Bacilli</taxon>
        <taxon>Bacillales</taxon>
        <taxon>Paenibacillaceae</taxon>
        <taxon>Thermobacillus</taxon>
    </lineage>
</organism>
<evidence type="ECO:0000256" key="2">
    <source>
        <dbReference type="ARBA" id="ARBA00023015"/>
    </source>
</evidence>
<dbReference type="Pfam" id="PF13377">
    <property type="entry name" value="Peripla_BP_3"/>
    <property type="match status" value="1"/>
</dbReference>
<gene>
    <name evidence="6" type="primary">txxe 1808</name>
    <name evidence="6" type="ORF">TXXE_10095</name>
</gene>
<evidence type="ECO:0000313" key="6">
    <source>
        <dbReference type="EMBL" id="CAG5086440.1"/>
    </source>
</evidence>
<dbReference type="Gene3D" id="1.10.260.40">
    <property type="entry name" value="lambda repressor-like DNA-binding domains"/>
    <property type="match status" value="1"/>
</dbReference>
<dbReference type="InterPro" id="IPR028082">
    <property type="entry name" value="Peripla_BP_I"/>
</dbReference>
<dbReference type="InterPro" id="IPR046335">
    <property type="entry name" value="LacI/GalR-like_sensor"/>
</dbReference>
<proteinExistence type="predicted"/>
<dbReference type="EMBL" id="CAJRAY010000043">
    <property type="protein sequence ID" value="CAG5086440.1"/>
    <property type="molecule type" value="Genomic_DNA"/>
</dbReference>
<keyword evidence="3" id="KW-0238">DNA-binding</keyword>
<dbReference type="SUPFAM" id="SSF53822">
    <property type="entry name" value="Periplasmic binding protein-like I"/>
    <property type="match status" value="1"/>
</dbReference>
<protein>
    <submittedName>
        <fullName evidence="6">Transcriptional regulator LacI family</fullName>
    </submittedName>
</protein>
<keyword evidence="2" id="KW-0805">Transcription regulation</keyword>
<dbReference type="Gene3D" id="3.40.50.2300">
    <property type="match status" value="2"/>
</dbReference>
<keyword evidence="7" id="KW-1185">Reference proteome</keyword>